<reference evidence="2 3" key="1">
    <citation type="journal article" date="2021" name="Commun. Biol.">
        <title>The genome of Shorea leprosula (Dipterocarpaceae) highlights the ecological relevance of drought in aseasonal tropical rainforests.</title>
        <authorList>
            <person name="Ng K.K.S."/>
            <person name="Kobayashi M.J."/>
            <person name="Fawcett J.A."/>
            <person name="Hatakeyama M."/>
            <person name="Paape T."/>
            <person name="Ng C.H."/>
            <person name="Ang C.C."/>
            <person name="Tnah L.H."/>
            <person name="Lee C.T."/>
            <person name="Nishiyama T."/>
            <person name="Sese J."/>
            <person name="O'Brien M.J."/>
            <person name="Copetti D."/>
            <person name="Mohd Noor M.I."/>
            <person name="Ong R.C."/>
            <person name="Putra M."/>
            <person name="Sireger I.Z."/>
            <person name="Indrioko S."/>
            <person name="Kosugi Y."/>
            <person name="Izuno A."/>
            <person name="Isagi Y."/>
            <person name="Lee S.L."/>
            <person name="Shimizu K.K."/>
        </authorList>
    </citation>
    <scope>NUCLEOTIDE SEQUENCE [LARGE SCALE GENOMIC DNA]</scope>
    <source>
        <strain evidence="2">214</strain>
    </source>
</reference>
<name>A0AAV5IT95_9ROSI</name>
<feature type="region of interest" description="Disordered" evidence="1">
    <location>
        <begin position="1"/>
        <end position="25"/>
    </location>
</feature>
<feature type="region of interest" description="Disordered" evidence="1">
    <location>
        <begin position="44"/>
        <end position="82"/>
    </location>
</feature>
<feature type="compositionally biased region" description="Basic residues" evidence="1">
    <location>
        <begin position="10"/>
        <end position="25"/>
    </location>
</feature>
<evidence type="ECO:0000256" key="1">
    <source>
        <dbReference type="SAM" id="MobiDB-lite"/>
    </source>
</evidence>
<evidence type="ECO:0000313" key="2">
    <source>
        <dbReference type="EMBL" id="GKV01118.1"/>
    </source>
</evidence>
<dbReference type="PANTHER" id="PTHR37721">
    <property type="entry name" value="OS05G0464200 PROTEIN"/>
    <property type="match status" value="1"/>
</dbReference>
<proteinExistence type="predicted"/>
<feature type="compositionally biased region" description="Basic and acidic residues" evidence="1">
    <location>
        <begin position="44"/>
        <end position="54"/>
    </location>
</feature>
<accession>A0AAV5IT95</accession>
<gene>
    <name evidence="2" type="ORF">SLEP1_g13700</name>
</gene>
<organism evidence="2 3">
    <name type="scientific">Rubroshorea leprosula</name>
    <dbReference type="NCBI Taxonomy" id="152421"/>
    <lineage>
        <taxon>Eukaryota</taxon>
        <taxon>Viridiplantae</taxon>
        <taxon>Streptophyta</taxon>
        <taxon>Embryophyta</taxon>
        <taxon>Tracheophyta</taxon>
        <taxon>Spermatophyta</taxon>
        <taxon>Magnoliopsida</taxon>
        <taxon>eudicotyledons</taxon>
        <taxon>Gunneridae</taxon>
        <taxon>Pentapetalae</taxon>
        <taxon>rosids</taxon>
        <taxon>malvids</taxon>
        <taxon>Malvales</taxon>
        <taxon>Dipterocarpaceae</taxon>
        <taxon>Rubroshorea</taxon>
    </lineage>
</organism>
<comment type="caution">
    <text evidence="2">The sequence shown here is derived from an EMBL/GenBank/DDBJ whole genome shotgun (WGS) entry which is preliminary data.</text>
</comment>
<dbReference type="PANTHER" id="PTHR37721:SF1">
    <property type="entry name" value="OS05G0464200 PROTEIN"/>
    <property type="match status" value="1"/>
</dbReference>
<dbReference type="Proteomes" id="UP001054252">
    <property type="component" value="Unassembled WGS sequence"/>
</dbReference>
<sequence length="82" mass="8786">MMSTSDSTFLKKKKKKVRLPPKRGQVKAKMFKRLYKIVVSAFSKAEESHKRSEGEGGGDGRSSASATSPKSSYSTGANGGNS</sequence>
<keyword evidence="3" id="KW-1185">Reference proteome</keyword>
<dbReference type="EMBL" id="BPVZ01000016">
    <property type="protein sequence ID" value="GKV01118.1"/>
    <property type="molecule type" value="Genomic_DNA"/>
</dbReference>
<feature type="compositionally biased region" description="Low complexity" evidence="1">
    <location>
        <begin position="61"/>
        <end position="75"/>
    </location>
</feature>
<dbReference type="AlphaFoldDB" id="A0AAV5IT95"/>
<evidence type="ECO:0000313" key="3">
    <source>
        <dbReference type="Proteomes" id="UP001054252"/>
    </source>
</evidence>
<protein>
    <submittedName>
        <fullName evidence="2">Uncharacterized protein</fullName>
    </submittedName>
</protein>